<evidence type="ECO:0000313" key="4">
    <source>
        <dbReference type="EMBL" id="VXC03245.1"/>
    </source>
</evidence>
<gene>
    <name evidence="4" type="ORF">MARI151_50422</name>
</gene>
<evidence type="ECO:0000259" key="3">
    <source>
        <dbReference type="Pfam" id="PF13439"/>
    </source>
</evidence>
<evidence type="ECO:0000256" key="1">
    <source>
        <dbReference type="SAM" id="Phobius"/>
    </source>
</evidence>
<evidence type="ECO:0000259" key="2">
    <source>
        <dbReference type="Pfam" id="PF00534"/>
    </source>
</evidence>
<evidence type="ECO:0000313" key="5">
    <source>
        <dbReference type="Proteomes" id="UP000430202"/>
    </source>
</evidence>
<dbReference type="SUPFAM" id="SSF53756">
    <property type="entry name" value="UDP-Glycosyltransferase/glycogen phosphorylase"/>
    <property type="match status" value="1"/>
</dbReference>
<sequence length="365" mass="41384">MKNKKLKILYIIPTLTFGGAERVLIYLSQNISKIHFNSELIVIGNNVSNGFDELGQNVTYLNSKRVIKSIPKLIKTIKQEKPDIVLGTLSHLNVILGVISILFPKIIFIGRQTSIAKVYNNIGKKKKSYWHSYFFNLFLNKLDYLICQSKDMSNDCVDLFNFKHSKIKVLHNPITDSFITKTKSPKTSEILNLITVGRLVEVKGHLRILKILSEIKVPFSYTIIGDGPLREEILSEAKNLNIDKKTNHIPYTNKVADYLSESDCFLQGSLSEGFPNALLESCAVGTPAIAFDVPGGTKEIVENGINGFLVKTENEFINHLNNLPDFDPKTVSDSVYKKFDKKIILNNYEEFFKEIVKRKEVAEKH</sequence>
<keyword evidence="1" id="KW-0812">Transmembrane</keyword>
<proteinExistence type="predicted"/>
<dbReference type="Pfam" id="PF00534">
    <property type="entry name" value="Glycos_transf_1"/>
    <property type="match status" value="1"/>
</dbReference>
<keyword evidence="1" id="KW-1133">Transmembrane helix</keyword>
<feature type="domain" description="Glycosyl transferase family 1" evidence="2">
    <location>
        <begin position="190"/>
        <end position="314"/>
    </location>
</feature>
<dbReference type="PANTHER" id="PTHR12526">
    <property type="entry name" value="GLYCOSYLTRANSFERASE"/>
    <property type="match status" value="1"/>
</dbReference>
<dbReference type="RefSeq" id="WP_159303611.1">
    <property type="nucleotide sequence ID" value="NZ_LR733271.1"/>
</dbReference>
<dbReference type="Proteomes" id="UP000430202">
    <property type="component" value="Unassembled WGS sequence"/>
</dbReference>
<dbReference type="EMBL" id="CABWLR010000005">
    <property type="protein sequence ID" value="VXC03245.1"/>
    <property type="molecule type" value="Genomic_DNA"/>
</dbReference>
<feature type="domain" description="Glycosyltransferase subfamily 4-like N-terminal" evidence="3">
    <location>
        <begin position="17"/>
        <end position="175"/>
    </location>
</feature>
<keyword evidence="1" id="KW-0472">Membrane</keyword>
<keyword evidence="5" id="KW-1185">Reference proteome</keyword>
<protein>
    <submittedName>
        <fullName evidence="4">Lipopolysaccharide biosynthesis</fullName>
    </submittedName>
</protein>
<dbReference type="PANTHER" id="PTHR12526:SF630">
    <property type="entry name" value="GLYCOSYLTRANSFERASE"/>
    <property type="match status" value="1"/>
</dbReference>
<feature type="transmembrane region" description="Helical" evidence="1">
    <location>
        <begin position="84"/>
        <end position="103"/>
    </location>
</feature>
<organism evidence="4 5">
    <name type="scientific">Maribacter litoralis</name>
    <dbReference type="NCBI Taxonomy" id="2059726"/>
    <lineage>
        <taxon>Bacteria</taxon>
        <taxon>Pseudomonadati</taxon>
        <taxon>Bacteroidota</taxon>
        <taxon>Flavobacteriia</taxon>
        <taxon>Flavobacteriales</taxon>
        <taxon>Flavobacteriaceae</taxon>
        <taxon>Maribacter</taxon>
    </lineage>
</organism>
<dbReference type="Gene3D" id="3.40.50.2000">
    <property type="entry name" value="Glycogen Phosphorylase B"/>
    <property type="match status" value="2"/>
</dbReference>
<dbReference type="InterPro" id="IPR001296">
    <property type="entry name" value="Glyco_trans_1"/>
</dbReference>
<dbReference type="GO" id="GO:0016757">
    <property type="term" value="F:glycosyltransferase activity"/>
    <property type="evidence" value="ECO:0007669"/>
    <property type="project" value="InterPro"/>
</dbReference>
<dbReference type="InterPro" id="IPR028098">
    <property type="entry name" value="Glyco_trans_4-like_N"/>
</dbReference>
<dbReference type="Pfam" id="PF13439">
    <property type="entry name" value="Glyco_transf_4"/>
    <property type="match status" value="1"/>
</dbReference>
<accession>A0A653VAL4</accession>
<name>A0A653VAL4_9FLAO</name>
<dbReference type="CDD" id="cd03811">
    <property type="entry name" value="GT4_GT28_WabH-like"/>
    <property type="match status" value="1"/>
</dbReference>
<dbReference type="AlphaFoldDB" id="A0A653VAL4"/>
<reference evidence="4 5" key="1">
    <citation type="submission" date="2019-10" db="EMBL/GenBank/DDBJ databases">
        <authorList>
            <person name="Karimi E."/>
        </authorList>
    </citation>
    <scope>NUCLEOTIDE SEQUENCE [LARGE SCALE GENOMIC DNA]</scope>
    <source>
        <strain evidence="4">Maribacter sp. 151</strain>
    </source>
</reference>